<feature type="region of interest" description="Disordered" evidence="1">
    <location>
        <begin position="1"/>
        <end position="45"/>
    </location>
</feature>
<evidence type="ECO:0000313" key="2">
    <source>
        <dbReference type="Proteomes" id="UP000095280"/>
    </source>
</evidence>
<keyword evidence="2" id="KW-1185">Reference proteome</keyword>
<accession>A0A1I8IGC7</accession>
<dbReference type="WBParaSite" id="maker-uti_cns_0012316-snap-gene-0.2-mRNA-1">
    <property type="protein sequence ID" value="maker-uti_cns_0012316-snap-gene-0.2-mRNA-1"/>
    <property type="gene ID" value="maker-uti_cns_0012316-snap-gene-0.2"/>
</dbReference>
<sequence>VAGAAAVPGPGRPSGRVAGAAAPPAALGDAGGTGRAAGRAEPAVPGPDGAAGLRAAGVRALQLADLLSSGCRQGLLSGGGVLLFKDWRALLSAPKKCSTLRTQLEAMRSEYRQAGPERLSELFDHLLAELAGLDNRQRPSGGGASGGFRVSARWEKRAKKAARRAGLAVRLLRSVRGESRRLRSFG</sequence>
<evidence type="ECO:0000256" key="1">
    <source>
        <dbReference type="SAM" id="MobiDB-lite"/>
    </source>
</evidence>
<proteinExistence type="predicted"/>
<organism evidence="2 3">
    <name type="scientific">Macrostomum lignano</name>
    <dbReference type="NCBI Taxonomy" id="282301"/>
    <lineage>
        <taxon>Eukaryota</taxon>
        <taxon>Metazoa</taxon>
        <taxon>Spiralia</taxon>
        <taxon>Lophotrochozoa</taxon>
        <taxon>Platyhelminthes</taxon>
        <taxon>Rhabditophora</taxon>
        <taxon>Macrostomorpha</taxon>
        <taxon>Macrostomida</taxon>
        <taxon>Macrostomidae</taxon>
        <taxon>Macrostomum</taxon>
    </lineage>
</organism>
<dbReference type="AlphaFoldDB" id="A0A1I8IGC7"/>
<evidence type="ECO:0000313" key="3">
    <source>
        <dbReference type="WBParaSite" id="maker-uti_cns_0012316-snap-gene-0.2-mRNA-1"/>
    </source>
</evidence>
<protein>
    <submittedName>
        <fullName evidence="3">UCH domain-containing protein</fullName>
    </submittedName>
</protein>
<reference evidence="3" key="1">
    <citation type="submission" date="2016-11" db="UniProtKB">
        <authorList>
            <consortium name="WormBaseParasite"/>
        </authorList>
    </citation>
    <scope>IDENTIFICATION</scope>
</reference>
<name>A0A1I8IGC7_9PLAT</name>
<dbReference type="Proteomes" id="UP000095280">
    <property type="component" value="Unplaced"/>
</dbReference>
<feature type="compositionally biased region" description="Low complexity" evidence="1">
    <location>
        <begin position="1"/>
        <end position="28"/>
    </location>
</feature>